<dbReference type="EMBL" id="BMAW01102682">
    <property type="protein sequence ID" value="GFT05435.1"/>
    <property type="molecule type" value="Genomic_DNA"/>
</dbReference>
<name>A0A8X6NC51_NEPPI</name>
<dbReference type="Proteomes" id="UP000887013">
    <property type="component" value="Unassembled WGS sequence"/>
</dbReference>
<reference evidence="1" key="1">
    <citation type="submission" date="2020-08" db="EMBL/GenBank/DDBJ databases">
        <title>Multicomponent nature underlies the extraordinary mechanical properties of spider dragline silk.</title>
        <authorList>
            <person name="Kono N."/>
            <person name="Nakamura H."/>
            <person name="Mori M."/>
            <person name="Yoshida Y."/>
            <person name="Ohtoshi R."/>
            <person name="Malay A.D."/>
            <person name="Moran D.A.P."/>
            <person name="Tomita M."/>
            <person name="Numata K."/>
            <person name="Arakawa K."/>
        </authorList>
    </citation>
    <scope>NUCLEOTIDE SEQUENCE</scope>
</reference>
<evidence type="ECO:0000313" key="1">
    <source>
        <dbReference type="EMBL" id="GFT05435.1"/>
    </source>
</evidence>
<sequence>MGSYMLTVPTYKSISTYKKRDRKIRTTKLSIRACKHRSCGTPTSIRRFSLLPHLSGSVLQMARSISIGKDFSRGRGQGLLHWLDRKIRSTPQINYRPRNIVRIISI</sequence>
<comment type="caution">
    <text evidence="1">The sequence shown here is derived from an EMBL/GenBank/DDBJ whole genome shotgun (WGS) entry which is preliminary data.</text>
</comment>
<evidence type="ECO:0000313" key="2">
    <source>
        <dbReference type="Proteomes" id="UP000887013"/>
    </source>
</evidence>
<protein>
    <submittedName>
        <fullName evidence="1">Uncharacterized protein</fullName>
    </submittedName>
</protein>
<gene>
    <name evidence="1" type="ORF">NPIL_174741</name>
</gene>
<proteinExistence type="predicted"/>
<keyword evidence="2" id="KW-1185">Reference proteome</keyword>
<dbReference type="AlphaFoldDB" id="A0A8X6NC51"/>
<accession>A0A8X6NC51</accession>
<organism evidence="1 2">
    <name type="scientific">Nephila pilipes</name>
    <name type="common">Giant wood spider</name>
    <name type="synonym">Nephila maculata</name>
    <dbReference type="NCBI Taxonomy" id="299642"/>
    <lineage>
        <taxon>Eukaryota</taxon>
        <taxon>Metazoa</taxon>
        <taxon>Ecdysozoa</taxon>
        <taxon>Arthropoda</taxon>
        <taxon>Chelicerata</taxon>
        <taxon>Arachnida</taxon>
        <taxon>Araneae</taxon>
        <taxon>Araneomorphae</taxon>
        <taxon>Entelegynae</taxon>
        <taxon>Araneoidea</taxon>
        <taxon>Nephilidae</taxon>
        <taxon>Nephila</taxon>
    </lineage>
</organism>